<keyword evidence="3" id="KW-1185">Reference proteome</keyword>
<reference evidence="2 3" key="1">
    <citation type="submission" date="2015-06" db="EMBL/GenBank/DDBJ databases">
        <title>Talaromyces atroroseus IBT 11181 draft genome.</title>
        <authorList>
            <person name="Rasmussen K.B."/>
            <person name="Rasmussen S."/>
            <person name="Petersen B."/>
            <person name="Sicheritz-Ponten T."/>
            <person name="Mortensen U.H."/>
            <person name="Thrane U."/>
        </authorList>
    </citation>
    <scope>NUCLEOTIDE SEQUENCE [LARGE SCALE GENOMIC DNA]</scope>
    <source>
        <strain evidence="2 3">IBT 11181</strain>
    </source>
</reference>
<dbReference type="InterPro" id="IPR000073">
    <property type="entry name" value="AB_hydrolase_1"/>
</dbReference>
<gene>
    <name evidence="2" type="ORF">UA08_04975</name>
</gene>
<feature type="domain" description="AB hydrolase-1" evidence="1">
    <location>
        <begin position="10"/>
        <end position="244"/>
    </location>
</feature>
<dbReference type="EMBL" id="LFMY01000006">
    <property type="protein sequence ID" value="OKL60043.1"/>
    <property type="molecule type" value="Genomic_DNA"/>
</dbReference>
<dbReference type="Gene3D" id="3.40.50.1820">
    <property type="entry name" value="alpha/beta hydrolase"/>
    <property type="match status" value="1"/>
</dbReference>
<evidence type="ECO:0000313" key="3">
    <source>
        <dbReference type="Proteomes" id="UP000214365"/>
    </source>
</evidence>
<organism evidence="2 3">
    <name type="scientific">Talaromyces atroroseus</name>
    <dbReference type="NCBI Taxonomy" id="1441469"/>
    <lineage>
        <taxon>Eukaryota</taxon>
        <taxon>Fungi</taxon>
        <taxon>Dikarya</taxon>
        <taxon>Ascomycota</taxon>
        <taxon>Pezizomycotina</taxon>
        <taxon>Eurotiomycetes</taxon>
        <taxon>Eurotiomycetidae</taxon>
        <taxon>Eurotiales</taxon>
        <taxon>Trichocomaceae</taxon>
        <taxon>Talaromyces</taxon>
        <taxon>Talaromyces sect. Trachyspermi</taxon>
    </lineage>
</organism>
<dbReference type="STRING" id="1441469.A0A225AKW0"/>
<evidence type="ECO:0000313" key="2">
    <source>
        <dbReference type="EMBL" id="OKL60043.1"/>
    </source>
</evidence>
<dbReference type="AlphaFoldDB" id="A0A225AKW0"/>
<dbReference type="PANTHER" id="PTHR37017">
    <property type="entry name" value="AB HYDROLASE-1 DOMAIN-CONTAINING PROTEIN-RELATED"/>
    <property type="match status" value="1"/>
</dbReference>
<accession>A0A225AKW0</accession>
<evidence type="ECO:0000259" key="1">
    <source>
        <dbReference type="Pfam" id="PF12697"/>
    </source>
</evidence>
<dbReference type="InterPro" id="IPR029058">
    <property type="entry name" value="AB_hydrolase_fold"/>
</dbReference>
<proteinExistence type="predicted"/>
<dbReference type="Proteomes" id="UP000214365">
    <property type="component" value="Unassembled WGS sequence"/>
</dbReference>
<protein>
    <recommendedName>
        <fullName evidence="1">AB hydrolase-1 domain-containing protein</fullName>
    </recommendedName>
</protein>
<comment type="caution">
    <text evidence="2">The sequence shown here is derived from an EMBL/GenBank/DDBJ whole genome shotgun (WGS) entry which is preliminary data.</text>
</comment>
<dbReference type="GeneID" id="31004731"/>
<dbReference type="RefSeq" id="XP_020120164.1">
    <property type="nucleotide sequence ID" value="XM_020267304.1"/>
</dbReference>
<dbReference type="SUPFAM" id="SSF53474">
    <property type="entry name" value="alpha/beta-Hydrolases"/>
    <property type="match status" value="1"/>
</dbReference>
<dbReference type="Pfam" id="PF12697">
    <property type="entry name" value="Abhydrolase_6"/>
    <property type="match status" value="1"/>
</dbReference>
<sequence length="253" mass="27817">MVEASKPVIMLVPGMLLRAAHYRKVVELLRQQGYEVFILALATSADADINTALDMTDDHRALQEVLLPVLDQGKKVVIVAHSYGNLPASTAVIGHSTAERSARGLKGGVEALITVAGYAFPARGKSFMNDDNDPPIASWITVSDGILQLKDSSKSIMFNDLTDHEANEAWLLLFKQQTWKSMCAFPEYITADVTVPKTYVICEKDQIIPAPYQDVIVQYGKYDHVVRLPSGHIPFLSVPDKVLEVIVEVAAKI</sequence>
<dbReference type="OrthoDB" id="408373at2759"/>
<dbReference type="InterPro" id="IPR052897">
    <property type="entry name" value="Sec-Metab_Biosynth_Hydrolase"/>
</dbReference>
<name>A0A225AKW0_TALAT</name>
<dbReference type="PANTHER" id="PTHR37017:SF11">
    <property type="entry name" value="ESTERASE_LIPASE_THIOESTERASE DOMAIN-CONTAINING PROTEIN"/>
    <property type="match status" value="1"/>
</dbReference>